<reference evidence="2" key="1">
    <citation type="submission" date="2023-08" db="EMBL/GenBank/DDBJ databases">
        <title>Chromosome-level Genome Assembly of mud carp (Cirrhinus molitorella).</title>
        <authorList>
            <person name="Liu H."/>
        </authorList>
    </citation>
    <scope>NUCLEOTIDE SEQUENCE</scope>
    <source>
        <strain evidence="2">Prfri</strain>
        <tissue evidence="2">Muscle</tissue>
    </source>
</reference>
<evidence type="ECO:0000313" key="2">
    <source>
        <dbReference type="EMBL" id="KAK2892980.1"/>
    </source>
</evidence>
<feature type="compositionally biased region" description="Low complexity" evidence="1">
    <location>
        <begin position="9"/>
        <end position="21"/>
    </location>
</feature>
<evidence type="ECO:0000313" key="3">
    <source>
        <dbReference type="Proteomes" id="UP001187343"/>
    </source>
</evidence>
<accession>A0AA88TKC6</accession>
<proteinExistence type="predicted"/>
<evidence type="ECO:0000256" key="1">
    <source>
        <dbReference type="SAM" id="MobiDB-lite"/>
    </source>
</evidence>
<gene>
    <name evidence="2" type="ORF">Q8A67_012968</name>
</gene>
<organism evidence="2 3">
    <name type="scientific">Cirrhinus molitorella</name>
    <name type="common">mud carp</name>
    <dbReference type="NCBI Taxonomy" id="172907"/>
    <lineage>
        <taxon>Eukaryota</taxon>
        <taxon>Metazoa</taxon>
        <taxon>Chordata</taxon>
        <taxon>Craniata</taxon>
        <taxon>Vertebrata</taxon>
        <taxon>Euteleostomi</taxon>
        <taxon>Actinopterygii</taxon>
        <taxon>Neopterygii</taxon>
        <taxon>Teleostei</taxon>
        <taxon>Ostariophysi</taxon>
        <taxon>Cypriniformes</taxon>
        <taxon>Cyprinidae</taxon>
        <taxon>Labeoninae</taxon>
        <taxon>Labeonini</taxon>
        <taxon>Cirrhinus</taxon>
    </lineage>
</organism>
<feature type="region of interest" description="Disordered" evidence="1">
    <location>
        <begin position="79"/>
        <end position="117"/>
    </location>
</feature>
<feature type="compositionally biased region" description="Polar residues" evidence="1">
    <location>
        <begin position="36"/>
        <end position="53"/>
    </location>
</feature>
<feature type="region of interest" description="Disordered" evidence="1">
    <location>
        <begin position="1"/>
        <end position="54"/>
    </location>
</feature>
<name>A0AA88TKC6_9TELE</name>
<protein>
    <submittedName>
        <fullName evidence="2">Uncharacterized protein</fullName>
    </submittedName>
</protein>
<dbReference type="EMBL" id="JAUYZG010000012">
    <property type="protein sequence ID" value="KAK2892980.1"/>
    <property type="molecule type" value="Genomic_DNA"/>
</dbReference>
<dbReference type="Proteomes" id="UP001187343">
    <property type="component" value="Unassembled WGS sequence"/>
</dbReference>
<comment type="caution">
    <text evidence="2">The sequence shown here is derived from an EMBL/GenBank/DDBJ whole genome shotgun (WGS) entry which is preliminary data.</text>
</comment>
<sequence length="117" mass="12553">MSPLGGGVSRRAAAAPLPASSTVTKRSRETIAIVNHTRSASKPRSAKDTSASLTDIGRAKLRVFRRKRQLVFVCVGGEWKDGIRPPRSRRGQGLASKQRLPSLAPPASEAHGEDEEV</sequence>
<keyword evidence="3" id="KW-1185">Reference proteome</keyword>
<dbReference type="AlphaFoldDB" id="A0AA88TKC6"/>